<dbReference type="PANTHER" id="PTHR19328:SF75">
    <property type="entry name" value="ALDOSE SUGAR DEHYDROGENASE YLII"/>
    <property type="match status" value="1"/>
</dbReference>
<dbReference type="InterPro" id="IPR002889">
    <property type="entry name" value="WSC_carb-bd"/>
</dbReference>
<feature type="compositionally biased region" description="Low complexity" evidence="1">
    <location>
        <begin position="696"/>
        <end position="713"/>
    </location>
</feature>
<dbReference type="InterPro" id="IPR012938">
    <property type="entry name" value="Glc/Sorbosone_DH"/>
</dbReference>
<evidence type="ECO:0000313" key="4">
    <source>
        <dbReference type="EMBL" id="CBJ29143.1"/>
    </source>
</evidence>
<dbReference type="STRING" id="2880.D7FJP1"/>
<dbReference type="AlphaFoldDB" id="D7FJP1"/>
<keyword evidence="2" id="KW-0732">Signal</keyword>
<dbReference type="InterPro" id="IPR011041">
    <property type="entry name" value="Quinoprot_gluc/sorb_DH_b-prop"/>
</dbReference>
<feature type="chain" id="PRO_5003095243" description="WSC domain-containing protein" evidence="2">
    <location>
        <begin position="30"/>
        <end position="1006"/>
    </location>
</feature>
<evidence type="ECO:0000256" key="2">
    <source>
        <dbReference type="SAM" id="SignalP"/>
    </source>
</evidence>
<feature type="region of interest" description="Disordered" evidence="1">
    <location>
        <begin position="688"/>
        <end position="741"/>
    </location>
</feature>
<dbReference type="PANTHER" id="PTHR19328">
    <property type="entry name" value="HEDGEHOG-INTERACTING PROTEIN"/>
    <property type="match status" value="1"/>
</dbReference>
<feature type="domain" description="WSC" evidence="3">
    <location>
        <begin position="744"/>
        <end position="836"/>
    </location>
</feature>
<dbReference type="EMBL" id="FN649760">
    <property type="protein sequence ID" value="CBJ29143.1"/>
    <property type="molecule type" value="Genomic_DNA"/>
</dbReference>
<dbReference type="OrthoDB" id="10266706at2759"/>
<sequence length="1006" mass="106856">MARSPVTKIASVAASSAALILSLPSPGEAHPLCLYGPDRAVSTTAEATFCPDVLAEGFCCEPNEEAVLSEKYAAIEGALSAECAPLYKEVLCGVCSPYSAHLYTRLAEMGDDGLAMTRDFCDGFVMACGTDLALDATYCDEHVLDYSDENAAREYWSYPLDITAGFNEASVTAAFPDLPEEDLPPEPIAMQMTPDGSAWWIGGMTGYIKMAASQDPTDAIDVLDISDRADFSYEQGLLGFAFSPSFTETGLFYVSYSVAGVMNPENGLNRLSKFVYYAGDVVATSGSEEILLTSTEKGSSVHSSGWVGFAPSSYADPEGAYHDIYWTVGDGGPQNDPDNKAQDMTNLHGSIVRISVPSTAMGTGYEIPAGNPFDGANGEKPEICAWGLRNPHRCAFDTATDELYCGDVGQDRVEEVNVIECGKDYGWRMFEGSRCNDGFEGYDGGECSGLDRADYAFPVFEYCHVDYDSSQEEFDACGDRTVTGLSVIGGHVYRGAKYDDILGGHYIFADHSVGSLHHLAPAAGGGWTAGTVLSSIPKIGGFAEGNDGELYMVGYQGNIYDLPCGDLCESGEEQKEASSACLPQSDTTPTFEEIGCFLDGEPKTMTLSTAPGCDGTMNAEMCASFCATVEGATHFGLQYQRECYCGGEGDDYVQYGDQLDDAECDMPCSGFPTQMCGGRSKMNVFAITGDGAPSEDAAATPVSTASPSTDTETTPPPTDVPAADATSTAAPPTTTMTSEASSFPDTYMGCYGDDKGDRALTFAYTASDTMSFEECECFCSAAGASIFALEYGRQCFCGTDETDFEAYGPAVCDTPCAGSPDTVCGGYDAMSVYNIEPEAATTPTAPPTTASPIYSDDESEPSSSASSEKEVYPDYIPSSVSTEPIFSEVRPSSAYYYFSGGEPSYDATVGSHLGCYLDVRNDRLLRSDMTESEDMTPAVCGAFCGEGGSEVFGLQYGTECWCGDLASFSGAVEADDEALCDYECAGDDTVRCGGYLYVDVYRIETK</sequence>
<dbReference type="Proteomes" id="UP000002630">
    <property type="component" value="Unassembled WGS sequence"/>
</dbReference>
<evidence type="ECO:0000256" key="1">
    <source>
        <dbReference type="SAM" id="MobiDB-lite"/>
    </source>
</evidence>
<dbReference type="Pfam" id="PF01822">
    <property type="entry name" value="WSC"/>
    <property type="match status" value="3"/>
</dbReference>
<evidence type="ECO:0000313" key="5">
    <source>
        <dbReference type="Proteomes" id="UP000002630"/>
    </source>
</evidence>
<dbReference type="InterPro" id="IPR011042">
    <property type="entry name" value="6-blade_b-propeller_TolB-like"/>
</dbReference>
<feature type="domain" description="WSC" evidence="3">
    <location>
        <begin position="590"/>
        <end position="688"/>
    </location>
</feature>
<accession>D7FJP1</accession>
<feature type="domain" description="WSC" evidence="3">
    <location>
        <begin position="909"/>
        <end position="1004"/>
    </location>
</feature>
<dbReference type="SMART" id="SM00321">
    <property type="entry name" value="WSC"/>
    <property type="match status" value="3"/>
</dbReference>
<organism evidence="4 5">
    <name type="scientific">Ectocarpus siliculosus</name>
    <name type="common">Brown alga</name>
    <name type="synonym">Conferva siliculosa</name>
    <dbReference type="NCBI Taxonomy" id="2880"/>
    <lineage>
        <taxon>Eukaryota</taxon>
        <taxon>Sar</taxon>
        <taxon>Stramenopiles</taxon>
        <taxon>Ochrophyta</taxon>
        <taxon>PX clade</taxon>
        <taxon>Phaeophyceae</taxon>
        <taxon>Ectocarpales</taxon>
        <taxon>Ectocarpaceae</taxon>
        <taxon>Ectocarpus</taxon>
    </lineage>
</organism>
<feature type="compositionally biased region" description="Low complexity" evidence="1">
    <location>
        <begin position="838"/>
        <end position="850"/>
    </location>
</feature>
<proteinExistence type="predicted"/>
<dbReference type="SUPFAM" id="SSF50952">
    <property type="entry name" value="Soluble quinoprotein glucose dehydrogenase"/>
    <property type="match status" value="1"/>
</dbReference>
<dbReference type="InParanoid" id="D7FJP1"/>
<dbReference type="eggNOG" id="ENOG502QQKP">
    <property type="taxonomic scope" value="Eukaryota"/>
</dbReference>
<feature type="signal peptide" evidence="2">
    <location>
        <begin position="1"/>
        <end position="29"/>
    </location>
</feature>
<protein>
    <recommendedName>
        <fullName evidence="3">WSC domain-containing protein</fullName>
    </recommendedName>
</protein>
<feature type="region of interest" description="Disordered" evidence="1">
    <location>
        <begin position="838"/>
        <end position="871"/>
    </location>
</feature>
<reference evidence="4 5" key="1">
    <citation type="journal article" date="2010" name="Nature">
        <title>The Ectocarpus genome and the independent evolution of multicellularity in brown algae.</title>
        <authorList>
            <person name="Cock J.M."/>
            <person name="Sterck L."/>
            <person name="Rouze P."/>
            <person name="Scornet D."/>
            <person name="Allen A.E."/>
            <person name="Amoutzias G."/>
            <person name="Anthouard V."/>
            <person name="Artiguenave F."/>
            <person name="Aury J.M."/>
            <person name="Badger J.H."/>
            <person name="Beszteri B."/>
            <person name="Billiau K."/>
            <person name="Bonnet E."/>
            <person name="Bothwell J.H."/>
            <person name="Bowler C."/>
            <person name="Boyen C."/>
            <person name="Brownlee C."/>
            <person name="Carrano C.J."/>
            <person name="Charrier B."/>
            <person name="Cho G.Y."/>
            <person name="Coelho S.M."/>
            <person name="Collen J."/>
            <person name="Corre E."/>
            <person name="Da Silva C."/>
            <person name="Delage L."/>
            <person name="Delaroque N."/>
            <person name="Dittami S.M."/>
            <person name="Doulbeau S."/>
            <person name="Elias M."/>
            <person name="Farnham G."/>
            <person name="Gachon C.M."/>
            <person name="Gschloessl B."/>
            <person name="Heesch S."/>
            <person name="Jabbari K."/>
            <person name="Jubin C."/>
            <person name="Kawai H."/>
            <person name="Kimura K."/>
            <person name="Kloareg B."/>
            <person name="Kupper F.C."/>
            <person name="Lang D."/>
            <person name="Le Bail A."/>
            <person name="Leblanc C."/>
            <person name="Lerouge P."/>
            <person name="Lohr M."/>
            <person name="Lopez P.J."/>
            <person name="Martens C."/>
            <person name="Maumus F."/>
            <person name="Michel G."/>
            <person name="Miranda-Saavedra D."/>
            <person name="Morales J."/>
            <person name="Moreau H."/>
            <person name="Motomura T."/>
            <person name="Nagasato C."/>
            <person name="Napoli C.A."/>
            <person name="Nelson D.R."/>
            <person name="Nyvall-Collen P."/>
            <person name="Peters A.F."/>
            <person name="Pommier C."/>
            <person name="Potin P."/>
            <person name="Poulain J."/>
            <person name="Quesneville H."/>
            <person name="Read B."/>
            <person name="Rensing S.A."/>
            <person name="Ritter A."/>
            <person name="Rousvoal S."/>
            <person name="Samanta M."/>
            <person name="Samson G."/>
            <person name="Schroeder D.C."/>
            <person name="Segurens B."/>
            <person name="Strittmatter M."/>
            <person name="Tonon T."/>
            <person name="Tregear J.W."/>
            <person name="Valentin K."/>
            <person name="von Dassow P."/>
            <person name="Yamagishi T."/>
            <person name="Van de Peer Y."/>
            <person name="Wincker P."/>
        </authorList>
    </citation>
    <scope>NUCLEOTIDE SEQUENCE [LARGE SCALE GENOMIC DNA]</scope>
    <source>
        <strain evidence="5">Ec32 / CCAP1310/4</strain>
    </source>
</reference>
<dbReference type="PROSITE" id="PS51212">
    <property type="entry name" value="WSC"/>
    <property type="match status" value="3"/>
</dbReference>
<name>D7FJP1_ECTSI</name>
<keyword evidence="5" id="KW-1185">Reference proteome</keyword>
<dbReference type="Gene3D" id="2.120.10.30">
    <property type="entry name" value="TolB, C-terminal domain"/>
    <property type="match status" value="1"/>
</dbReference>
<gene>
    <name evidence="4" type="ORF">Esi_0135_0060</name>
</gene>
<evidence type="ECO:0000259" key="3">
    <source>
        <dbReference type="PROSITE" id="PS51212"/>
    </source>
</evidence>
<dbReference type="Pfam" id="PF07995">
    <property type="entry name" value="GSDH"/>
    <property type="match status" value="1"/>
</dbReference>
<feature type="compositionally biased region" description="Low complexity" evidence="1">
    <location>
        <begin position="720"/>
        <end position="741"/>
    </location>
</feature>